<evidence type="ECO:0000256" key="3">
    <source>
        <dbReference type="ARBA" id="ARBA00022692"/>
    </source>
</evidence>
<feature type="transmembrane region" description="Helical" evidence="8">
    <location>
        <begin position="354"/>
        <end position="372"/>
    </location>
</feature>
<keyword evidence="7 8" id="KW-0807">Transducer</keyword>
<dbReference type="GO" id="GO:0030424">
    <property type="term" value="C:axon"/>
    <property type="evidence" value="ECO:0007669"/>
    <property type="project" value="TreeGrafter"/>
</dbReference>
<sequence length="391" mass="45613">MARLCAHLRVLLIVGNVLHLIPCRYNSQTDQFETNSLLNLVVFGINFSLFSIHTCFDWYQVWTGERSQMSRVFNFLLLVHIVTFPMIIMYLQLITFTKRARIAMLYNELFTDRSWRFFGERTNSWYVSSLRLGRFATAIVIGGVIYLLALVLTAHESITHFPLLVTVLEAIRLYVLLIAILIYAVCVLVIKMRFKQIQERVERFGASLNNFRQWNIFLDHYHVGITLVNDINDNFAGLLLLILVQVQVQLTNQFFVLYCNTEYGKFPADSKLMMLHTQFWESLFLLILLLAGYACDSCHDQIDSANVAIRNNIGEMAENCPAWKWLDYFHLQTLYQLKRQRFSVGGLFVLDNRLVCMVLTSMVTYLVILIQFRQFENDDVMVLFRNVSVTI</sequence>
<dbReference type="GO" id="GO:0007635">
    <property type="term" value="P:chemosensory behavior"/>
    <property type="evidence" value="ECO:0007669"/>
    <property type="project" value="TreeGrafter"/>
</dbReference>
<organism evidence="9">
    <name type="scientific">Anopheles funestus</name>
    <name type="common">African malaria mosquito</name>
    <dbReference type="NCBI Taxonomy" id="62324"/>
    <lineage>
        <taxon>Eukaryota</taxon>
        <taxon>Metazoa</taxon>
        <taxon>Ecdysozoa</taxon>
        <taxon>Arthropoda</taxon>
        <taxon>Hexapoda</taxon>
        <taxon>Insecta</taxon>
        <taxon>Pterygota</taxon>
        <taxon>Neoptera</taxon>
        <taxon>Endopterygota</taxon>
        <taxon>Diptera</taxon>
        <taxon>Nematocera</taxon>
        <taxon>Culicoidea</taxon>
        <taxon>Culicidae</taxon>
        <taxon>Anophelinae</taxon>
        <taxon>Anopheles</taxon>
    </lineage>
</organism>
<dbReference type="PANTHER" id="PTHR21143">
    <property type="entry name" value="INVERTEBRATE GUSTATORY RECEPTOR"/>
    <property type="match status" value="1"/>
</dbReference>
<protein>
    <recommendedName>
        <fullName evidence="8">Gustatory receptor</fullName>
    </recommendedName>
</protein>
<dbReference type="VEuPathDB" id="VectorBase:AFUN015886"/>
<keyword evidence="3 8" id="KW-0812">Transmembrane</keyword>
<keyword evidence="4 8" id="KW-1133">Transmembrane helix</keyword>
<dbReference type="AlphaFoldDB" id="A0A182S516"/>
<keyword evidence="2 8" id="KW-1003">Cell membrane</keyword>
<comment type="function">
    <text evidence="8">Gustatory receptor which mediates acceptance or avoidance behavior, depending on its substrates.</text>
</comment>
<dbReference type="InterPro" id="IPR013604">
    <property type="entry name" value="7TM_chemorcpt"/>
</dbReference>
<comment type="similarity">
    <text evidence="8">Belongs to the insect chemoreceptor superfamily. Gustatory receptor (GR) family.</text>
</comment>
<evidence type="ECO:0000256" key="2">
    <source>
        <dbReference type="ARBA" id="ARBA00022475"/>
    </source>
</evidence>
<dbReference type="GO" id="GO:0007165">
    <property type="term" value="P:signal transduction"/>
    <property type="evidence" value="ECO:0007669"/>
    <property type="project" value="UniProtKB-KW"/>
</dbReference>
<dbReference type="EnsemblMetazoa" id="AFUN015886-RA">
    <property type="protein sequence ID" value="AFUN015886-PA"/>
    <property type="gene ID" value="AFUN015886"/>
</dbReference>
<dbReference type="GO" id="GO:0050909">
    <property type="term" value="P:sensory perception of taste"/>
    <property type="evidence" value="ECO:0007669"/>
    <property type="project" value="InterPro"/>
</dbReference>
<feature type="transmembrane region" description="Helical" evidence="8">
    <location>
        <begin position="37"/>
        <end position="60"/>
    </location>
</feature>
<evidence type="ECO:0000256" key="8">
    <source>
        <dbReference type="RuleBase" id="RU363108"/>
    </source>
</evidence>
<dbReference type="PANTHER" id="PTHR21143:SF134">
    <property type="entry name" value="GUSTATORY RECEPTOR"/>
    <property type="match status" value="1"/>
</dbReference>
<feature type="transmembrane region" description="Helical" evidence="8">
    <location>
        <begin position="72"/>
        <end position="91"/>
    </location>
</feature>
<evidence type="ECO:0000256" key="7">
    <source>
        <dbReference type="ARBA" id="ARBA00023224"/>
    </source>
</evidence>
<dbReference type="VEuPathDB" id="VectorBase:AFUN2_002378"/>
<evidence type="ECO:0000256" key="4">
    <source>
        <dbReference type="ARBA" id="ARBA00022989"/>
    </source>
</evidence>
<evidence type="ECO:0000256" key="6">
    <source>
        <dbReference type="ARBA" id="ARBA00023170"/>
    </source>
</evidence>
<dbReference type="GO" id="GO:0008049">
    <property type="term" value="P:male courtship behavior"/>
    <property type="evidence" value="ECO:0007669"/>
    <property type="project" value="TreeGrafter"/>
</dbReference>
<proteinExistence type="inferred from homology"/>
<feature type="transmembrane region" description="Helical" evidence="8">
    <location>
        <begin position="171"/>
        <end position="190"/>
    </location>
</feature>
<dbReference type="GO" id="GO:0043025">
    <property type="term" value="C:neuronal cell body"/>
    <property type="evidence" value="ECO:0007669"/>
    <property type="project" value="TreeGrafter"/>
</dbReference>
<dbReference type="Pfam" id="PF08395">
    <property type="entry name" value="7tm_7"/>
    <property type="match status" value="1"/>
</dbReference>
<keyword evidence="5 8" id="KW-0472">Membrane</keyword>
<keyword evidence="6 8" id="KW-0675">Receptor</keyword>
<dbReference type="GO" id="GO:0030425">
    <property type="term" value="C:dendrite"/>
    <property type="evidence" value="ECO:0007669"/>
    <property type="project" value="TreeGrafter"/>
</dbReference>
<evidence type="ECO:0000256" key="5">
    <source>
        <dbReference type="ARBA" id="ARBA00023136"/>
    </source>
</evidence>
<feature type="transmembrane region" description="Helical" evidence="8">
    <location>
        <begin position="235"/>
        <end position="258"/>
    </location>
</feature>
<evidence type="ECO:0000313" key="9">
    <source>
        <dbReference type="EnsemblMetazoa" id="AFUN015886-PA"/>
    </source>
</evidence>
<reference evidence="9" key="1">
    <citation type="submission" date="2020-05" db="UniProtKB">
        <authorList>
            <consortium name="EnsemblMetazoa"/>
        </authorList>
    </citation>
    <scope>IDENTIFICATION</scope>
    <source>
        <strain evidence="9">FUMOZ</strain>
    </source>
</reference>
<dbReference type="GO" id="GO:0005886">
    <property type="term" value="C:plasma membrane"/>
    <property type="evidence" value="ECO:0007669"/>
    <property type="project" value="UniProtKB-SubCell"/>
</dbReference>
<evidence type="ECO:0000256" key="1">
    <source>
        <dbReference type="ARBA" id="ARBA00004651"/>
    </source>
</evidence>
<name>A0A182S516_ANOFN</name>
<feature type="transmembrane region" description="Helical" evidence="8">
    <location>
        <begin position="278"/>
        <end position="295"/>
    </location>
</feature>
<feature type="transmembrane region" description="Helical" evidence="8">
    <location>
        <begin position="132"/>
        <end position="151"/>
    </location>
</feature>
<accession>A0A182S516</accession>
<comment type="subcellular location">
    <subcellularLocation>
        <location evidence="1 8">Cell membrane</location>
        <topology evidence="1 8">Multi-pass membrane protein</topology>
    </subcellularLocation>
</comment>